<organism evidence="8">
    <name type="scientific">Gongylonema pulchrum</name>
    <dbReference type="NCBI Taxonomy" id="637853"/>
    <lineage>
        <taxon>Eukaryota</taxon>
        <taxon>Metazoa</taxon>
        <taxon>Ecdysozoa</taxon>
        <taxon>Nematoda</taxon>
        <taxon>Chromadorea</taxon>
        <taxon>Rhabditida</taxon>
        <taxon>Spirurina</taxon>
        <taxon>Spiruromorpha</taxon>
        <taxon>Spiruroidea</taxon>
        <taxon>Gongylonematidae</taxon>
        <taxon>Gongylonema</taxon>
    </lineage>
</organism>
<name>A0A183D2A6_9BILA</name>
<keyword evidence="5" id="KW-0472">Membrane</keyword>
<keyword evidence="4" id="KW-1133">Transmembrane helix</keyword>
<evidence type="ECO:0000256" key="4">
    <source>
        <dbReference type="ARBA" id="ARBA00022989"/>
    </source>
</evidence>
<comment type="similarity">
    <text evidence="2">Belongs to the CDC50/LEM3 family.</text>
</comment>
<evidence type="ECO:0000256" key="1">
    <source>
        <dbReference type="ARBA" id="ARBA00004370"/>
    </source>
</evidence>
<proteinExistence type="inferred from homology"/>
<evidence type="ECO:0000256" key="3">
    <source>
        <dbReference type="ARBA" id="ARBA00022692"/>
    </source>
</evidence>
<evidence type="ECO:0000256" key="2">
    <source>
        <dbReference type="ARBA" id="ARBA00009457"/>
    </source>
</evidence>
<dbReference type="AlphaFoldDB" id="A0A183D2A6"/>
<evidence type="ECO:0000313" key="8">
    <source>
        <dbReference type="WBParaSite" id="GPUH_0000285201-mRNA-1"/>
    </source>
</evidence>
<evidence type="ECO:0000256" key="5">
    <source>
        <dbReference type="ARBA" id="ARBA00023136"/>
    </source>
</evidence>
<sequence length="84" mass="9651">MVEEGVGDHTVKPPDWPHEICQLGVQDELYKVETELGIGLENTDFIVWMSPAALPKFRKNYRSLKQISVFKNGKCLEEHSTRHV</sequence>
<protein>
    <submittedName>
        <fullName evidence="8">DNA-directed DNA polymerase</fullName>
    </submittedName>
</protein>
<dbReference type="GO" id="GO:0016020">
    <property type="term" value="C:membrane"/>
    <property type="evidence" value="ECO:0007669"/>
    <property type="project" value="UniProtKB-SubCell"/>
</dbReference>
<reference evidence="6 7" key="2">
    <citation type="submission" date="2018-11" db="EMBL/GenBank/DDBJ databases">
        <authorList>
            <consortium name="Pathogen Informatics"/>
        </authorList>
    </citation>
    <scope>NUCLEOTIDE SEQUENCE [LARGE SCALE GENOMIC DNA]</scope>
</reference>
<reference evidence="8" key="1">
    <citation type="submission" date="2016-06" db="UniProtKB">
        <authorList>
            <consortium name="WormBaseParasite"/>
        </authorList>
    </citation>
    <scope>IDENTIFICATION</scope>
</reference>
<dbReference type="WBParaSite" id="GPUH_0000285201-mRNA-1">
    <property type="protein sequence ID" value="GPUH_0000285201-mRNA-1"/>
    <property type="gene ID" value="GPUH_0000285201"/>
</dbReference>
<dbReference type="OrthoDB" id="340608at2759"/>
<gene>
    <name evidence="6" type="ORF">GPUH_LOCUS2847</name>
</gene>
<dbReference type="Pfam" id="PF03381">
    <property type="entry name" value="CDC50"/>
    <property type="match status" value="1"/>
</dbReference>
<accession>A0A183D2A6</accession>
<dbReference type="InterPro" id="IPR005045">
    <property type="entry name" value="CDC50/LEM3_fam"/>
</dbReference>
<evidence type="ECO:0000313" key="6">
    <source>
        <dbReference type="EMBL" id="VDK36709.1"/>
    </source>
</evidence>
<comment type="subcellular location">
    <subcellularLocation>
        <location evidence="1">Membrane</location>
    </subcellularLocation>
</comment>
<keyword evidence="3" id="KW-0812">Transmembrane</keyword>
<evidence type="ECO:0000313" key="7">
    <source>
        <dbReference type="Proteomes" id="UP000271098"/>
    </source>
</evidence>
<keyword evidence="7" id="KW-1185">Reference proteome</keyword>
<dbReference type="EMBL" id="UYRT01004538">
    <property type="protein sequence ID" value="VDK36709.1"/>
    <property type="molecule type" value="Genomic_DNA"/>
</dbReference>
<dbReference type="Proteomes" id="UP000271098">
    <property type="component" value="Unassembled WGS sequence"/>
</dbReference>